<proteinExistence type="predicted"/>
<dbReference type="InterPro" id="IPR002999">
    <property type="entry name" value="Tudor"/>
</dbReference>
<name>A0AAD9E0N4_9TELE</name>
<dbReference type="InterPro" id="IPR013083">
    <property type="entry name" value="Znf_RING/FYVE/PHD"/>
</dbReference>
<evidence type="ECO:0000256" key="1">
    <source>
        <dbReference type="ARBA" id="ARBA00004123"/>
    </source>
</evidence>
<dbReference type="SMART" id="SM00333">
    <property type="entry name" value="TUDOR"/>
    <property type="match status" value="1"/>
</dbReference>
<organism evidence="5 6">
    <name type="scientific">Electrophorus voltai</name>
    <dbReference type="NCBI Taxonomy" id="2609070"/>
    <lineage>
        <taxon>Eukaryota</taxon>
        <taxon>Metazoa</taxon>
        <taxon>Chordata</taxon>
        <taxon>Craniata</taxon>
        <taxon>Vertebrata</taxon>
        <taxon>Euteleostomi</taxon>
        <taxon>Actinopterygii</taxon>
        <taxon>Neopterygii</taxon>
        <taxon>Teleostei</taxon>
        <taxon>Ostariophysi</taxon>
        <taxon>Gymnotiformes</taxon>
        <taxon>Gymnotoidei</taxon>
        <taxon>Gymnotidae</taxon>
        <taxon>Electrophorus</taxon>
    </lineage>
</organism>
<protein>
    <recommendedName>
        <fullName evidence="4">Tudor domain-containing protein</fullName>
    </recommendedName>
</protein>
<dbReference type="SUPFAM" id="SSF57903">
    <property type="entry name" value="FYVE/PHD zinc finger"/>
    <property type="match status" value="1"/>
</dbReference>
<keyword evidence="2" id="KW-0677">Repeat</keyword>
<feature type="domain" description="Tudor" evidence="4">
    <location>
        <begin position="36"/>
        <end position="93"/>
    </location>
</feature>
<dbReference type="SUPFAM" id="SSF63748">
    <property type="entry name" value="Tudor/PWWP/MBT"/>
    <property type="match status" value="1"/>
</dbReference>
<dbReference type="FunFam" id="2.30.30.140:FF:000014">
    <property type="entry name" value="Metal-response element-binding transcription factor 2"/>
    <property type="match status" value="1"/>
</dbReference>
<dbReference type="Proteomes" id="UP001239994">
    <property type="component" value="Unassembled WGS sequence"/>
</dbReference>
<dbReference type="InterPro" id="IPR011011">
    <property type="entry name" value="Znf_FYVE_PHD"/>
</dbReference>
<dbReference type="AlphaFoldDB" id="A0AAD9E0N4"/>
<keyword evidence="3" id="KW-0539">Nucleus</keyword>
<reference evidence="5" key="1">
    <citation type="submission" date="2023-03" db="EMBL/GenBank/DDBJ databases">
        <title>Electrophorus voltai genome.</title>
        <authorList>
            <person name="Bian C."/>
        </authorList>
    </citation>
    <scope>NUCLEOTIDE SEQUENCE</scope>
    <source>
        <strain evidence="5">CB-2022</strain>
        <tissue evidence="5">Muscle</tissue>
    </source>
</reference>
<dbReference type="Gene3D" id="3.30.40.10">
    <property type="entry name" value="Zinc/RING finger domain, C3HC4 (zinc finger)"/>
    <property type="match status" value="1"/>
</dbReference>
<evidence type="ECO:0000256" key="3">
    <source>
        <dbReference type="ARBA" id="ARBA00023242"/>
    </source>
</evidence>
<evidence type="ECO:0000313" key="5">
    <source>
        <dbReference type="EMBL" id="KAK1800926.1"/>
    </source>
</evidence>
<gene>
    <name evidence="5" type="ORF">P4O66_004687</name>
</gene>
<comment type="subcellular location">
    <subcellularLocation>
        <location evidence="1">Nucleus</location>
    </subcellularLocation>
</comment>
<dbReference type="Pfam" id="PF18104">
    <property type="entry name" value="Tudor_2"/>
    <property type="match status" value="1"/>
</dbReference>
<accession>A0AAD9E0N4</accession>
<dbReference type="InterPro" id="IPR040477">
    <property type="entry name" value="KDM4-like_Tudor"/>
</dbReference>
<evidence type="ECO:0000313" key="6">
    <source>
        <dbReference type="Proteomes" id="UP001239994"/>
    </source>
</evidence>
<dbReference type="Gene3D" id="2.30.30.140">
    <property type="match status" value="1"/>
</dbReference>
<comment type="caution">
    <text evidence="5">The sequence shown here is derived from an EMBL/GenBank/DDBJ whole genome shotgun (WGS) entry which is preliminary data.</text>
</comment>
<dbReference type="GO" id="GO:0005634">
    <property type="term" value="C:nucleus"/>
    <property type="evidence" value="ECO:0007669"/>
    <property type="project" value="UniProtKB-SubCell"/>
</dbReference>
<keyword evidence="6" id="KW-1185">Reference proteome</keyword>
<evidence type="ECO:0000256" key="2">
    <source>
        <dbReference type="ARBA" id="ARBA00022737"/>
    </source>
</evidence>
<sequence length="222" mass="24750">MLEEAFRDSYLAVGPEELEAKHLLPKHEKGCGDLESKLTVGQYVLCRWSDGLYYLGRIQRVSPSKQSCFVTFEDNSKFWVLWKDIQHGYHQLCHVPPVESSGDLSPWFCRRCIFALAVRVSVPTILANPCFSSPPAPYGAAHVRIAATGAAQCIAGDAHLSRQLQRAAELSNARRLFFFCVVGILTKRSPSTKNKSGRSFVLPFPGVFGASLRRIFLYVARA</sequence>
<dbReference type="EMBL" id="JAROKS010000009">
    <property type="protein sequence ID" value="KAK1800926.1"/>
    <property type="molecule type" value="Genomic_DNA"/>
</dbReference>
<evidence type="ECO:0000259" key="4">
    <source>
        <dbReference type="SMART" id="SM00333"/>
    </source>
</evidence>